<organism evidence="1 2">
    <name type="scientific">Aphis craccivora</name>
    <name type="common">Cowpea aphid</name>
    <dbReference type="NCBI Taxonomy" id="307492"/>
    <lineage>
        <taxon>Eukaryota</taxon>
        <taxon>Metazoa</taxon>
        <taxon>Ecdysozoa</taxon>
        <taxon>Arthropoda</taxon>
        <taxon>Hexapoda</taxon>
        <taxon>Insecta</taxon>
        <taxon>Pterygota</taxon>
        <taxon>Neoptera</taxon>
        <taxon>Paraneoptera</taxon>
        <taxon>Hemiptera</taxon>
        <taxon>Sternorrhyncha</taxon>
        <taxon>Aphidomorpha</taxon>
        <taxon>Aphidoidea</taxon>
        <taxon>Aphididae</taxon>
        <taxon>Aphidini</taxon>
        <taxon>Aphis</taxon>
        <taxon>Aphis</taxon>
    </lineage>
</organism>
<gene>
    <name evidence="1" type="ORF">FWK35_00014904</name>
</gene>
<dbReference type="OrthoDB" id="6590743at2759"/>
<dbReference type="AlphaFoldDB" id="A0A6G0ZMR7"/>
<accession>A0A6G0ZMR7</accession>
<evidence type="ECO:0000313" key="2">
    <source>
        <dbReference type="Proteomes" id="UP000478052"/>
    </source>
</evidence>
<reference evidence="1 2" key="1">
    <citation type="submission" date="2019-08" db="EMBL/GenBank/DDBJ databases">
        <title>Whole genome of Aphis craccivora.</title>
        <authorList>
            <person name="Voronova N.V."/>
            <person name="Shulinski R.S."/>
            <person name="Bandarenka Y.V."/>
            <person name="Zhorov D.G."/>
            <person name="Warner D."/>
        </authorList>
    </citation>
    <scope>NUCLEOTIDE SEQUENCE [LARGE SCALE GENOMIC DNA]</scope>
    <source>
        <strain evidence="1">180601</strain>
        <tissue evidence="1">Whole Body</tissue>
    </source>
</reference>
<comment type="caution">
    <text evidence="1">The sequence shown here is derived from an EMBL/GenBank/DDBJ whole genome shotgun (WGS) entry which is preliminary data.</text>
</comment>
<name>A0A6G0ZMR7_APHCR</name>
<proteinExistence type="predicted"/>
<dbReference type="Proteomes" id="UP000478052">
    <property type="component" value="Unassembled WGS sequence"/>
</dbReference>
<evidence type="ECO:0000313" key="1">
    <source>
        <dbReference type="EMBL" id="KAF0772719.1"/>
    </source>
</evidence>
<sequence length="88" mass="10229">MYYKDDLSARQCARPSYSNAREEVISTNRSSEAAAHIQMKLAEIPQLLLYGSRKYELRGFISFQKGRTSLRNSIGHYHAYAKRGNRNW</sequence>
<keyword evidence="2" id="KW-1185">Reference proteome</keyword>
<dbReference type="EMBL" id="VUJU01000142">
    <property type="protein sequence ID" value="KAF0772719.1"/>
    <property type="molecule type" value="Genomic_DNA"/>
</dbReference>
<protein>
    <submittedName>
        <fullName evidence="1">Uncharacterized protein</fullName>
    </submittedName>
</protein>